<keyword evidence="1" id="KW-0472">Membrane</keyword>
<comment type="caution">
    <text evidence="2">The sequence shown here is derived from an EMBL/GenBank/DDBJ whole genome shotgun (WGS) entry which is preliminary data.</text>
</comment>
<reference evidence="2" key="2">
    <citation type="journal article" date="2014" name="ISME J.">
        <title>Microbial stratification in low pH oxic and suboxic macroscopic growths along an acid mine drainage.</title>
        <authorList>
            <person name="Mendez-Garcia C."/>
            <person name="Mesa V."/>
            <person name="Sprenger R.R."/>
            <person name="Richter M."/>
            <person name="Diez M.S."/>
            <person name="Solano J."/>
            <person name="Bargiela R."/>
            <person name="Golyshina O.V."/>
            <person name="Manteca A."/>
            <person name="Ramos J.L."/>
            <person name="Gallego J.R."/>
            <person name="Llorente I."/>
            <person name="Martins Dos Santos V.A."/>
            <person name="Jensen O.N."/>
            <person name="Pelaez A.I."/>
            <person name="Sanchez J."/>
            <person name="Ferrer M."/>
        </authorList>
    </citation>
    <scope>NUCLEOTIDE SEQUENCE</scope>
</reference>
<evidence type="ECO:0000313" key="2">
    <source>
        <dbReference type="EMBL" id="EQD67393.1"/>
    </source>
</evidence>
<keyword evidence="1" id="KW-1133">Transmembrane helix</keyword>
<dbReference type="EMBL" id="AUZY01003778">
    <property type="protein sequence ID" value="EQD67393.1"/>
    <property type="molecule type" value="Genomic_DNA"/>
</dbReference>
<proteinExistence type="predicted"/>
<reference evidence="2" key="1">
    <citation type="submission" date="2013-08" db="EMBL/GenBank/DDBJ databases">
        <authorList>
            <person name="Mendez C."/>
            <person name="Richter M."/>
            <person name="Ferrer M."/>
            <person name="Sanchez J."/>
        </authorList>
    </citation>
    <scope>NUCLEOTIDE SEQUENCE</scope>
</reference>
<accession>T1BFP9</accession>
<feature type="transmembrane region" description="Helical" evidence="1">
    <location>
        <begin position="71"/>
        <end position="91"/>
    </location>
</feature>
<evidence type="ECO:0000256" key="1">
    <source>
        <dbReference type="SAM" id="Phobius"/>
    </source>
</evidence>
<name>T1BFP9_9ZZZZ</name>
<feature type="transmembrane region" description="Helical" evidence="1">
    <location>
        <begin position="47"/>
        <end position="65"/>
    </location>
</feature>
<protein>
    <submittedName>
        <fullName evidence="2">Transposase-like protein</fullName>
    </submittedName>
</protein>
<feature type="non-terminal residue" evidence="2">
    <location>
        <position position="1"/>
    </location>
</feature>
<gene>
    <name evidence="2" type="ORF">B1B_05948</name>
</gene>
<keyword evidence="1" id="KW-0812">Transmembrane</keyword>
<organism evidence="2">
    <name type="scientific">mine drainage metagenome</name>
    <dbReference type="NCBI Taxonomy" id="410659"/>
    <lineage>
        <taxon>unclassified sequences</taxon>
        <taxon>metagenomes</taxon>
        <taxon>ecological metagenomes</taxon>
    </lineage>
</organism>
<dbReference type="AlphaFoldDB" id="T1BFP9"/>
<sequence>LFTNMMDTKAEDLIDLYAKRNRVEHCFRIISMKDLASPVYHWTPQKIKVHMFFSYLAYMFLALLYNRIRTWIATVSLISVMDILGQIRIVYAARGSRTVKRIDAKSPEVTLVAEKMKLLDLAKP</sequence>